<reference evidence="1" key="1">
    <citation type="journal article" date="2021" name="PeerJ">
        <title>Extensive microbial diversity within the chicken gut microbiome revealed by metagenomics and culture.</title>
        <authorList>
            <person name="Gilroy R."/>
            <person name="Ravi A."/>
            <person name="Getino M."/>
            <person name="Pursley I."/>
            <person name="Horton D.L."/>
            <person name="Alikhan N.F."/>
            <person name="Baker D."/>
            <person name="Gharbi K."/>
            <person name="Hall N."/>
            <person name="Watson M."/>
            <person name="Adriaenssens E.M."/>
            <person name="Foster-Nyarko E."/>
            <person name="Jarju S."/>
            <person name="Secka A."/>
            <person name="Antonio M."/>
            <person name="Oren A."/>
            <person name="Chaudhuri R.R."/>
            <person name="La Ragione R."/>
            <person name="Hildebrand F."/>
            <person name="Pallen M.J."/>
        </authorList>
    </citation>
    <scope>NUCLEOTIDE SEQUENCE</scope>
    <source>
        <strain evidence="1">2239</strain>
    </source>
</reference>
<dbReference type="AlphaFoldDB" id="A0A9D1V2U6"/>
<evidence type="ECO:0000313" key="1">
    <source>
        <dbReference type="EMBL" id="HIX05047.1"/>
    </source>
</evidence>
<sequence length="157" mass="18073">MGLVFTASEVLDLCELVLENDLLLDSRRNDERGDVRAELRLDFARFTIVCSVMEDEQVLHIWAFLPFDVENEQDALKMAIACHALNGLMILGKYTYNLEKDVALELDHFYGDGIDMDAVRRLLEGIFRPSLEEDGQRLIDLYNGTLPFDRFLTLIQE</sequence>
<dbReference type="EMBL" id="DXFW01000008">
    <property type="protein sequence ID" value="HIX05047.1"/>
    <property type="molecule type" value="Genomic_DNA"/>
</dbReference>
<protein>
    <submittedName>
        <fullName evidence="1">YbjN domain-containing protein</fullName>
    </submittedName>
</protein>
<dbReference type="Proteomes" id="UP000824193">
    <property type="component" value="Unassembled WGS sequence"/>
</dbReference>
<organism evidence="1 2">
    <name type="scientific">Candidatus Allofournierella pullicola</name>
    <dbReference type="NCBI Taxonomy" id="2838596"/>
    <lineage>
        <taxon>Bacteria</taxon>
        <taxon>Bacillati</taxon>
        <taxon>Bacillota</taxon>
        <taxon>Clostridia</taxon>
        <taxon>Eubacteriales</taxon>
        <taxon>Oscillospiraceae</taxon>
        <taxon>Allofournierella</taxon>
    </lineage>
</organism>
<dbReference type="InterPro" id="IPR019660">
    <property type="entry name" value="Put_sensory_transdc_reg_YbjN"/>
</dbReference>
<comment type="caution">
    <text evidence="1">The sequence shown here is derived from an EMBL/GenBank/DDBJ whole genome shotgun (WGS) entry which is preliminary data.</text>
</comment>
<accession>A0A9D1V2U6</accession>
<name>A0A9D1V2U6_9FIRM</name>
<proteinExistence type="predicted"/>
<gene>
    <name evidence="1" type="ORF">H9865_02895</name>
</gene>
<dbReference type="Pfam" id="PF10722">
    <property type="entry name" value="YbjN"/>
    <property type="match status" value="1"/>
</dbReference>
<evidence type="ECO:0000313" key="2">
    <source>
        <dbReference type="Proteomes" id="UP000824193"/>
    </source>
</evidence>
<reference evidence="1" key="2">
    <citation type="submission" date="2021-04" db="EMBL/GenBank/DDBJ databases">
        <authorList>
            <person name="Gilroy R."/>
        </authorList>
    </citation>
    <scope>NUCLEOTIDE SEQUENCE</scope>
    <source>
        <strain evidence="1">2239</strain>
    </source>
</reference>